<dbReference type="Pfam" id="PF03349">
    <property type="entry name" value="Toluene_X"/>
    <property type="match status" value="1"/>
</dbReference>
<keyword evidence="3" id="KW-1134">Transmembrane beta strand</keyword>
<sequence>MKKLLLLLMWLSPAIIYAQGFQVNLNGQKQIGMGHTGTGLLQDGASIAFNPGAVAMLPENYIQAGISPLLFKSGFSGAGTNDLAFTKNRVATPFNAYGVWGPKNARWKVGMGIYTPFGGLTDWGNNWQGKYVLESLDLKSIFFQPTVSYKLTDYLSIGGGFIYNYATVDLQRAIPISDPDGNTGQARLKGHGKGYGWNAGVFIKASPEFTIGLNYRSEVKTTIKNGDAMFSVAKSAQANFPQPNTFEAGIPLPQTASIGFGYAASPKLLLALDANYVGWHSYKELAFDYASNTPALQDTHSPRNYKDAYSVRGGAQYKTCDKMAVRLGGGYTTTAVKDGYVTPEVPDANRYYLTAGFGYKVTNKLDLDFSFEYEHLFSRTQTNIESNLSGTFKSNVYIPGVSLAYHW</sequence>
<evidence type="ECO:0000256" key="6">
    <source>
        <dbReference type="ARBA" id="ARBA00023136"/>
    </source>
</evidence>
<evidence type="ECO:0000256" key="1">
    <source>
        <dbReference type="ARBA" id="ARBA00004571"/>
    </source>
</evidence>
<keyword evidence="4" id="KW-0812">Transmembrane</keyword>
<accession>A0ABR7XAW2</accession>
<dbReference type="RefSeq" id="WP_191177515.1">
    <property type="nucleotide sequence ID" value="NZ_JACWMW010000007.1"/>
</dbReference>
<evidence type="ECO:0000256" key="7">
    <source>
        <dbReference type="ARBA" id="ARBA00023237"/>
    </source>
</evidence>
<dbReference type="Proteomes" id="UP000618754">
    <property type="component" value="Unassembled WGS sequence"/>
</dbReference>
<dbReference type="PANTHER" id="PTHR35093">
    <property type="entry name" value="OUTER MEMBRANE PROTEIN NMB0088-RELATED"/>
    <property type="match status" value="1"/>
</dbReference>
<reference evidence="9 10" key="1">
    <citation type="submission" date="2020-09" db="EMBL/GenBank/DDBJ databases">
        <title>Novel species of Mucilaginibacter isolated from a glacier on the Tibetan Plateau.</title>
        <authorList>
            <person name="Liu Q."/>
            <person name="Xin Y.-H."/>
        </authorList>
    </citation>
    <scope>NUCLEOTIDE SEQUENCE [LARGE SCALE GENOMIC DNA]</scope>
    <source>
        <strain evidence="9 10">CGMCC 1.13878</strain>
    </source>
</reference>
<protein>
    <submittedName>
        <fullName evidence="9">Outer membrane protein transport protein</fullName>
    </submittedName>
</protein>
<feature type="signal peptide" evidence="8">
    <location>
        <begin position="1"/>
        <end position="18"/>
    </location>
</feature>
<dbReference type="SUPFAM" id="SSF56935">
    <property type="entry name" value="Porins"/>
    <property type="match status" value="1"/>
</dbReference>
<keyword evidence="5 8" id="KW-0732">Signal</keyword>
<keyword evidence="7" id="KW-0998">Cell outer membrane</keyword>
<keyword evidence="10" id="KW-1185">Reference proteome</keyword>
<organism evidence="9 10">
    <name type="scientific">Mucilaginibacter rigui</name>
    <dbReference type="NCBI Taxonomy" id="534635"/>
    <lineage>
        <taxon>Bacteria</taxon>
        <taxon>Pseudomonadati</taxon>
        <taxon>Bacteroidota</taxon>
        <taxon>Sphingobacteriia</taxon>
        <taxon>Sphingobacteriales</taxon>
        <taxon>Sphingobacteriaceae</taxon>
        <taxon>Mucilaginibacter</taxon>
    </lineage>
</organism>
<keyword evidence="6" id="KW-0472">Membrane</keyword>
<evidence type="ECO:0000313" key="9">
    <source>
        <dbReference type="EMBL" id="MBD1387669.1"/>
    </source>
</evidence>
<evidence type="ECO:0000313" key="10">
    <source>
        <dbReference type="Proteomes" id="UP000618754"/>
    </source>
</evidence>
<comment type="subcellular location">
    <subcellularLocation>
        <location evidence="1">Cell outer membrane</location>
        <topology evidence="1">Multi-pass membrane protein</topology>
    </subcellularLocation>
</comment>
<comment type="caution">
    <text evidence="9">The sequence shown here is derived from an EMBL/GenBank/DDBJ whole genome shotgun (WGS) entry which is preliminary data.</text>
</comment>
<dbReference type="EMBL" id="JACWMW010000007">
    <property type="protein sequence ID" value="MBD1387669.1"/>
    <property type="molecule type" value="Genomic_DNA"/>
</dbReference>
<dbReference type="Gene3D" id="2.40.160.60">
    <property type="entry name" value="Outer membrane protein transport protein (OMPP1/FadL/TodX)"/>
    <property type="match status" value="1"/>
</dbReference>
<proteinExistence type="inferred from homology"/>
<evidence type="ECO:0000256" key="4">
    <source>
        <dbReference type="ARBA" id="ARBA00022692"/>
    </source>
</evidence>
<dbReference type="PANTHER" id="PTHR35093:SF8">
    <property type="entry name" value="OUTER MEMBRANE PROTEIN NMB0088-RELATED"/>
    <property type="match status" value="1"/>
</dbReference>
<evidence type="ECO:0000256" key="5">
    <source>
        <dbReference type="ARBA" id="ARBA00022729"/>
    </source>
</evidence>
<gene>
    <name evidence="9" type="ORF">IDJ75_20465</name>
</gene>
<evidence type="ECO:0000256" key="3">
    <source>
        <dbReference type="ARBA" id="ARBA00022452"/>
    </source>
</evidence>
<comment type="similarity">
    <text evidence="2">Belongs to the OmpP1/FadL family.</text>
</comment>
<dbReference type="InterPro" id="IPR005017">
    <property type="entry name" value="OMPP1/FadL/TodX"/>
</dbReference>
<name>A0ABR7XAW2_9SPHI</name>
<evidence type="ECO:0000256" key="8">
    <source>
        <dbReference type="SAM" id="SignalP"/>
    </source>
</evidence>
<evidence type="ECO:0000256" key="2">
    <source>
        <dbReference type="ARBA" id="ARBA00008163"/>
    </source>
</evidence>
<feature type="chain" id="PRO_5046032431" evidence="8">
    <location>
        <begin position="19"/>
        <end position="407"/>
    </location>
</feature>